<organism evidence="2 3">
    <name type="scientific">Halovenus salina</name>
    <dbReference type="NCBI Taxonomy" id="1510225"/>
    <lineage>
        <taxon>Archaea</taxon>
        <taxon>Methanobacteriati</taxon>
        <taxon>Methanobacteriota</taxon>
        <taxon>Stenosarchaea group</taxon>
        <taxon>Halobacteria</taxon>
        <taxon>Halobacteriales</taxon>
        <taxon>Haloarculaceae</taxon>
        <taxon>Halovenus</taxon>
    </lineage>
</organism>
<name>A0ABD5W348_9EURY</name>
<keyword evidence="1" id="KW-1133">Transmembrane helix</keyword>
<evidence type="ECO:0000313" key="2">
    <source>
        <dbReference type="EMBL" id="MFC7059983.1"/>
    </source>
</evidence>
<dbReference type="Proteomes" id="UP001596445">
    <property type="component" value="Unassembled WGS sequence"/>
</dbReference>
<keyword evidence="3" id="KW-1185">Reference proteome</keyword>
<evidence type="ECO:0000256" key="1">
    <source>
        <dbReference type="SAM" id="Phobius"/>
    </source>
</evidence>
<reference evidence="2 3" key="1">
    <citation type="journal article" date="2019" name="Int. J. Syst. Evol. Microbiol.">
        <title>The Global Catalogue of Microorganisms (GCM) 10K type strain sequencing project: providing services to taxonomists for standard genome sequencing and annotation.</title>
        <authorList>
            <consortium name="The Broad Institute Genomics Platform"/>
            <consortium name="The Broad Institute Genome Sequencing Center for Infectious Disease"/>
            <person name="Wu L."/>
            <person name="Ma J."/>
        </authorList>
    </citation>
    <scope>NUCLEOTIDE SEQUENCE [LARGE SCALE GENOMIC DNA]</scope>
    <source>
        <strain evidence="2 3">JCM 30072</strain>
    </source>
</reference>
<accession>A0ABD5W348</accession>
<evidence type="ECO:0000313" key="3">
    <source>
        <dbReference type="Proteomes" id="UP001596445"/>
    </source>
</evidence>
<comment type="caution">
    <text evidence="2">The sequence shown here is derived from an EMBL/GenBank/DDBJ whole genome shotgun (WGS) entry which is preliminary data.</text>
</comment>
<proteinExistence type="predicted"/>
<protein>
    <submittedName>
        <fullName evidence="2">Uncharacterized protein</fullName>
    </submittedName>
</protein>
<sequence>MLYSNMVRITSILVGVALVLTGGIIAVILGFASPFITPSMIPVGPPVAIIGAMLLPVIAGFLGSLITAGRWHKTARSIGFKTNFGRHGILKPELTGDVGGRPIRVYSYTSGGTPEGSSGTTYTHIEAELDRPLEWSAIVGKSDEEMTDLAQSGGTIPDIAPNEESLANLPEMGGTRTVSVEDGIAVWGDLPEERAETLLTPRLKQVITVDNPGVAIGDAAGMMIDALTARLEKSDSHSATFARKALEAAEDDRTQTPKATVACDQRGLVLDATSLESHVELVVAAAEAAEQAEMMN</sequence>
<keyword evidence="1" id="KW-0812">Transmembrane</keyword>
<dbReference type="EMBL" id="JBHSZI010000005">
    <property type="protein sequence ID" value="MFC7059983.1"/>
    <property type="molecule type" value="Genomic_DNA"/>
</dbReference>
<feature type="transmembrane region" description="Helical" evidence="1">
    <location>
        <begin position="12"/>
        <end position="36"/>
    </location>
</feature>
<feature type="transmembrane region" description="Helical" evidence="1">
    <location>
        <begin position="48"/>
        <end position="68"/>
    </location>
</feature>
<dbReference type="AlphaFoldDB" id="A0ABD5W348"/>
<keyword evidence="1" id="KW-0472">Membrane</keyword>
<gene>
    <name evidence="2" type="ORF">ACFQQG_19430</name>
</gene>